<organism evidence="1 2">
    <name type="scientific">Heracleum sosnowskyi</name>
    <dbReference type="NCBI Taxonomy" id="360622"/>
    <lineage>
        <taxon>Eukaryota</taxon>
        <taxon>Viridiplantae</taxon>
        <taxon>Streptophyta</taxon>
        <taxon>Embryophyta</taxon>
        <taxon>Tracheophyta</taxon>
        <taxon>Spermatophyta</taxon>
        <taxon>Magnoliopsida</taxon>
        <taxon>eudicotyledons</taxon>
        <taxon>Gunneridae</taxon>
        <taxon>Pentapetalae</taxon>
        <taxon>asterids</taxon>
        <taxon>campanulids</taxon>
        <taxon>Apiales</taxon>
        <taxon>Apiaceae</taxon>
        <taxon>Apioideae</taxon>
        <taxon>apioid superclade</taxon>
        <taxon>Tordylieae</taxon>
        <taxon>Tordyliinae</taxon>
        <taxon>Heracleum</taxon>
    </lineage>
</organism>
<dbReference type="AlphaFoldDB" id="A0AAD8HK66"/>
<accession>A0AAD8HK66</accession>
<dbReference type="Pfam" id="PF04720">
    <property type="entry name" value="PDDEXK_6"/>
    <property type="match status" value="1"/>
</dbReference>
<dbReference type="PANTHER" id="PTHR31579:SF2">
    <property type="entry name" value="DUF506 FAMILY PROTEIN"/>
    <property type="match status" value="1"/>
</dbReference>
<keyword evidence="2" id="KW-1185">Reference proteome</keyword>
<gene>
    <name evidence="1" type="ORF">POM88_034756</name>
</gene>
<reference evidence="1" key="2">
    <citation type="submission" date="2023-05" db="EMBL/GenBank/DDBJ databases">
        <authorList>
            <person name="Schelkunov M.I."/>
        </authorList>
    </citation>
    <scope>NUCLEOTIDE SEQUENCE</scope>
    <source>
        <strain evidence="1">Hsosn_3</strain>
        <tissue evidence="1">Leaf</tissue>
    </source>
</reference>
<sequence length="304" mass="34738">MARVMARIPMSHRIFTPYDSREVVYPGELALSMSDTVFGFLHEEYEGSPDTILYDEYNQNDQEEEDEVENSSSNVEDNKKFWENQYQLLQATLYRTSSLESKIRNCTKEVLREAQVPGNVCTCRNPVFGGCRNCLMKQVSGCLQNAGFNSAICNSKWKNLPDMPSGEHTFVDVLDTNSKKGEVRVIVELNFRGEFEMAKASEEYNRLVSKLPEVFVGKIERLLSLTTILCSAAKKCMKEKKMHLGPWRKTRYMQAKWLRVSERQTAVPRLMSTTGYSIRPQRPRASMLTVDLLEKLPSVQCVGG</sequence>
<dbReference type="Proteomes" id="UP001237642">
    <property type="component" value="Unassembled WGS sequence"/>
</dbReference>
<name>A0AAD8HK66_9APIA</name>
<reference evidence="1" key="1">
    <citation type="submission" date="2023-02" db="EMBL/GenBank/DDBJ databases">
        <title>Genome of toxic invasive species Heracleum sosnowskyi carries increased number of genes despite the absence of recent whole-genome duplications.</title>
        <authorList>
            <person name="Schelkunov M."/>
            <person name="Shtratnikova V."/>
            <person name="Makarenko M."/>
            <person name="Klepikova A."/>
            <person name="Omelchenko D."/>
            <person name="Novikova G."/>
            <person name="Obukhova E."/>
            <person name="Bogdanov V."/>
            <person name="Penin A."/>
            <person name="Logacheva M."/>
        </authorList>
    </citation>
    <scope>NUCLEOTIDE SEQUENCE</scope>
    <source>
        <strain evidence="1">Hsosn_3</strain>
        <tissue evidence="1">Leaf</tissue>
    </source>
</reference>
<evidence type="ECO:0000313" key="1">
    <source>
        <dbReference type="EMBL" id="KAK1368664.1"/>
    </source>
</evidence>
<protein>
    <submittedName>
        <fullName evidence="1">Sugar phosphate exchanger</fullName>
    </submittedName>
</protein>
<evidence type="ECO:0000313" key="2">
    <source>
        <dbReference type="Proteomes" id="UP001237642"/>
    </source>
</evidence>
<proteinExistence type="predicted"/>
<dbReference type="NCBIfam" id="TIGR01615">
    <property type="entry name" value="A_thal_3542"/>
    <property type="match status" value="1"/>
</dbReference>
<dbReference type="PANTHER" id="PTHR31579">
    <property type="entry name" value="OS03G0796600 PROTEIN"/>
    <property type="match status" value="1"/>
</dbReference>
<dbReference type="InterPro" id="IPR006502">
    <property type="entry name" value="PDDEXK-like"/>
</dbReference>
<dbReference type="EMBL" id="JAUIZM010000008">
    <property type="protein sequence ID" value="KAK1368664.1"/>
    <property type="molecule type" value="Genomic_DNA"/>
</dbReference>
<comment type="caution">
    <text evidence="1">The sequence shown here is derived from an EMBL/GenBank/DDBJ whole genome shotgun (WGS) entry which is preliminary data.</text>
</comment>